<sequence>MKREKGKVLGKARISVKLAFLYMALLLVSWSIIFFIFYRVSDKNAMDSARALSAQTLNTVSKNISTLIDNTAYYSRIILSSSDITKALEMKDEKMQKESLHQFTSLVDTETHINGIYMWDMESHGCSIDKNHVRTLRTEEIRKTNWYEEVRELAGSYCLILNADRVLTQSRAETTVSLIRVINNPTDYRPVGILMINMDLNAFTDSYSGLDEKSVPVIYVLDDTGKIVTSQAEMPLPKVKESLKSHKNSSRLYLAQQDIDYISWKVLAGVQIENGLEQSGIGGIIFAMAMIFLALFCGTGYFIMKRYVADPLEEMAGSMNRMSGRKFEKIRVHENWHRSFGEMEILESTYNKMVDEIDALIGKVYEEEKIKRKAELNALQEQMKPHFLYNTIDAMSYLALSGKNEEVYDALEAFGSYYRILLSKGREMISVKEEAEMVKDYLELQKLRYGDSLHYVLNVEPEIQGTFILKMVLQPLVENSVNHGIRHKETPGVVYVEGVEEGGYLKFTVEDDGVGMEKDKIRELNRENISTNEKSFGLRGTIERMRIFYGSDIDYTINSKKGRGTTIVLRVPVCYEGDEGHDQSNACGG</sequence>
<keyword evidence="5" id="KW-1185">Reference proteome</keyword>
<dbReference type="GO" id="GO:0000155">
    <property type="term" value="F:phosphorelay sensor kinase activity"/>
    <property type="evidence" value="ECO:0007669"/>
    <property type="project" value="InterPro"/>
</dbReference>
<dbReference type="InterPro" id="IPR050640">
    <property type="entry name" value="Bact_2-comp_sensor_kinase"/>
</dbReference>
<dbReference type="OrthoDB" id="9809348at2"/>
<feature type="transmembrane region" description="Helical" evidence="1">
    <location>
        <begin position="20"/>
        <end position="38"/>
    </location>
</feature>
<dbReference type="Proteomes" id="UP000092574">
    <property type="component" value="Chromosome"/>
</dbReference>
<keyword evidence="4" id="KW-0418">Kinase</keyword>
<name>A0A1C7IDR4_9FIRM</name>
<dbReference type="InterPro" id="IPR003594">
    <property type="entry name" value="HATPase_dom"/>
</dbReference>
<feature type="domain" description="Histidine kinase/HSP90-like ATPase" evidence="2">
    <location>
        <begin position="470"/>
        <end position="573"/>
    </location>
</feature>
<dbReference type="EMBL" id="CP015405">
    <property type="protein sequence ID" value="ANU77810.1"/>
    <property type="molecule type" value="Genomic_DNA"/>
</dbReference>
<dbReference type="InterPro" id="IPR010559">
    <property type="entry name" value="Sig_transdc_His_kin_internal"/>
</dbReference>
<keyword evidence="4" id="KW-0808">Transferase</keyword>
<dbReference type="InterPro" id="IPR036890">
    <property type="entry name" value="HATPase_C_sf"/>
</dbReference>
<evidence type="ECO:0000313" key="5">
    <source>
        <dbReference type="Proteomes" id="UP000092574"/>
    </source>
</evidence>
<dbReference type="Pfam" id="PF02518">
    <property type="entry name" value="HATPase_c"/>
    <property type="match status" value="1"/>
</dbReference>
<dbReference type="RefSeq" id="WP_065543912.1">
    <property type="nucleotide sequence ID" value="NZ_CP015405.2"/>
</dbReference>
<dbReference type="SUPFAM" id="SSF55874">
    <property type="entry name" value="ATPase domain of HSP90 chaperone/DNA topoisomerase II/histidine kinase"/>
    <property type="match status" value="1"/>
</dbReference>
<dbReference type="PANTHER" id="PTHR34220:SF7">
    <property type="entry name" value="SENSOR HISTIDINE KINASE YPDA"/>
    <property type="match status" value="1"/>
</dbReference>
<dbReference type="AlphaFoldDB" id="A0A1C7IDR4"/>
<gene>
    <name evidence="4" type="ORF">A4V09_19980</name>
</gene>
<dbReference type="Gene3D" id="6.10.340.10">
    <property type="match status" value="1"/>
</dbReference>
<proteinExistence type="predicted"/>
<evidence type="ECO:0000313" key="4">
    <source>
        <dbReference type="EMBL" id="ANU77810.1"/>
    </source>
</evidence>
<dbReference type="Gene3D" id="3.30.565.10">
    <property type="entry name" value="Histidine kinase-like ATPase, C-terminal domain"/>
    <property type="match status" value="1"/>
</dbReference>
<dbReference type="GO" id="GO:0016020">
    <property type="term" value="C:membrane"/>
    <property type="evidence" value="ECO:0007669"/>
    <property type="project" value="InterPro"/>
</dbReference>
<evidence type="ECO:0000259" key="2">
    <source>
        <dbReference type="Pfam" id="PF02518"/>
    </source>
</evidence>
<dbReference type="Pfam" id="PF06580">
    <property type="entry name" value="His_kinase"/>
    <property type="match status" value="1"/>
</dbReference>
<accession>A0A1C7IDR4</accession>
<feature type="transmembrane region" description="Helical" evidence="1">
    <location>
        <begin position="281"/>
        <end position="303"/>
    </location>
</feature>
<dbReference type="PANTHER" id="PTHR34220">
    <property type="entry name" value="SENSOR HISTIDINE KINASE YPDA"/>
    <property type="match status" value="1"/>
</dbReference>
<keyword evidence="1" id="KW-0472">Membrane</keyword>
<organism evidence="4 5">
    <name type="scientific">Blautia pseudococcoides</name>
    <dbReference type="NCBI Taxonomy" id="1796616"/>
    <lineage>
        <taxon>Bacteria</taxon>
        <taxon>Bacillati</taxon>
        <taxon>Bacillota</taxon>
        <taxon>Clostridia</taxon>
        <taxon>Lachnospirales</taxon>
        <taxon>Lachnospiraceae</taxon>
        <taxon>Blautia</taxon>
    </lineage>
</organism>
<dbReference type="KEGG" id="byl:A4V09_19980"/>
<keyword evidence="1" id="KW-1133">Transmembrane helix</keyword>
<evidence type="ECO:0000256" key="1">
    <source>
        <dbReference type="SAM" id="Phobius"/>
    </source>
</evidence>
<reference evidence="4" key="1">
    <citation type="submission" date="2017-04" db="EMBL/GenBank/DDBJ databases">
        <title>Complete Genome Sequences of Twelve Strains of a Stable Defined Moderately Diverse Mouse Microbiota 2 (sDMDMm2).</title>
        <authorList>
            <person name="Uchimura Y."/>
            <person name="Wyss M."/>
            <person name="Brugiroux S."/>
            <person name="Limenitakis J.P."/>
            <person name="Stecher B."/>
            <person name="McCoy K.D."/>
            <person name="Macpherson A.J."/>
        </authorList>
    </citation>
    <scope>NUCLEOTIDE SEQUENCE</scope>
    <source>
        <strain evidence="4">YL58</strain>
    </source>
</reference>
<protein>
    <submittedName>
        <fullName evidence="4">Sensor histidine kinase</fullName>
    </submittedName>
</protein>
<evidence type="ECO:0000259" key="3">
    <source>
        <dbReference type="Pfam" id="PF06580"/>
    </source>
</evidence>
<keyword evidence="1" id="KW-0812">Transmembrane</keyword>
<feature type="domain" description="Signal transduction histidine kinase internal region" evidence="3">
    <location>
        <begin position="374"/>
        <end position="453"/>
    </location>
</feature>
<dbReference type="STRING" id="1796616.A4V09_19980"/>